<gene>
    <name evidence="2" type="ORF">MED92_17374</name>
</gene>
<dbReference type="AlphaFoldDB" id="A0A7U8C2E9"/>
<dbReference type="RefSeq" id="WP_007021139.1">
    <property type="nucleotide sequence ID" value="NZ_CH724125.1"/>
</dbReference>
<evidence type="ECO:0000313" key="2">
    <source>
        <dbReference type="EMBL" id="EAR60240.1"/>
    </source>
</evidence>
<dbReference type="Proteomes" id="UP000002171">
    <property type="component" value="Unassembled WGS sequence"/>
</dbReference>
<comment type="caution">
    <text evidence="2">The sequence shown here is derived from an EMBL/GenBank/DDBJ whole genome shotgun (WGS) entry which is preliminary data.</text>
</comment>
<dbReference type="OrthoDB" id="9875555at2"/>
<evidence type="ECO:0000313" key="3">
    <source>
        <dbReference type="Proteomes" id="UP000002171"/>
    </source>
</evidence>
<evidence type="ECO:0000256" key="1">
    <source>
        <dbReference type="SAM" id="MobiDB-lite"/>
    </source>
</evidence>
<protein>
    <submittedName>
        <fullName evidence="2">Uncharacterized protein</fullName>
    </submittedName>
</protein>
<name>A0A7U8C2E9_NEPCE</name>
<feature type="region of interest" description="Disordered" evidence="1">
    <location>
        <begin position="70"/>
        <end position="91"/>
    </location>
</feature>
<keyword evidence="3" id="KW-1185">Reference proteome</keyword>
<reference evidence="2 3" key="1">
    <citation type="submission" date="2006-02" db="EMBL/GenBank/DDBJ databases">
        <authorList>
            <person name="Pinhassi J."/>
            <person name="Pedros-Alio C."/>
            <person name="Ferriera S."/>
            <person name="Johnson J."/>
            <person name="Kravitz S."/>
            <person name="Halpern A."/>
            <person name="Remington K."/>
            <person name="Beeson K."/>
            <person name="Tran B."/>
            <person name="Rogers Y.-H."/>
            <person name="Friedman R."/>
            <person name="Venter J.C."/>
        </authorList>
    </citation>
    <scope>NUCLEOTIDE SEQUENCE [LARGE SCALE GENOMIC DNA]</scope>
    <source>
        <strain evidence="2 3">MED92</strain>
    </source>
</reference>
<dbReference type="EMBL" id="AAOW01000021">
    <property type="protein sequence ID" value="EAR60240.1"/>
    <property type="molecule type" value="Genomic_DNA"/>
</dbReference>
<sequence>MNRFNMWSIEGRVIVHQSGLSIEVTDGSFNNPMDLSIKGDKGLTAPELASMIREGINYAVENAVVARKKSTVSAEKKRNPKRPILKLKKNA</sequence>
<proteinExistence type="predicted"/>
<accession>A0A7U8C2E9</accession>
<feature type="compositionally biased region" description="Basic residues" evidence="1">
    <location>
        <begin position="78"/>
        <end position="91"/>
    </location>
</feature>
<organism evidence="2 3">
    <name type="scientific">Neptuniibacter caesariensis</name>
    <dbReference type="NCBI Taxonomy" id="207954"/>
    <lineage>
        <taxon>Bacteria</taxon>
        <taxon>Pseudomonadati</taxon>
        <taxon>Pseudomonadota</taxon>
        <taxon>Gammaproteobacteria</taxon>
        <taxon>Oceanospirillales</taxon>
        <taxon>Oceanospirillaceae</taxon>
        <taxon>Neptuniibacter</taxon>
    </lineage>
</organism>